<dbReference type="EMBL" id="AVOT02050758">
    <property type="protein sequence ID" value="MBW0545800.1"/>
    <property type="molecule type" value="Genomic_DNA"/>
</dbReference>
<accession>A0A9Q3IMY2</accession>
<dbReference type="PANTHER" id="PTHR46579">
    <property type="entry name" value="F5/8 TYPE C DOMAIN-CONTAINING PROTEIN-RELATED"/>
    <property type="match status" value="1"/>
</dbReference>
<organism evidence="2 3">
    <name type="scientific">Austropuccinia psidii MF-1</name>
    <dbReference type="NCBI Taxonomy" id="1389203"/>
    <lineage>
        <taxon>Eukaryota</taxon>
        <taxon>Fungi</taxon>
        <taxon>Dikarya</taxon>
        <taxon>Basidiomycota</taxon>
        <taxon>Pucciniomycotina</taxon>
        <taxon>Pucciniomycetes</taxon>
        <taxon>Pucciniales</taxon>
        <taxon>Sphaerophragmiaceae</taxon>
        <taxon>Austropuccinia</taxon>
    </lineage>
</organism>
<feature type="compositionally biased region" description="Polar residues" evidence="1">
    <location>
        <begin position="314"/>
        <end position="330"/>
    </location>
</feature>
<reference evidence="2" key="1">
    <citation type="submission" date="2021-03" db="EMBL/GenBank/DDBJ databases">
        <title>Draft genome sequence of rust myrtle Austropuccinia psidii MF-1, a brazilian biotype.</title>
        <authorList>
            <person name="Quecine M.C."/>
            <person name="Pachon D.M.R."/>
            <person name="Bonatelli M.L."/>
            <person name="Correr F.H."/>
            <person name="Franceschini L.M."/>
            <person name="Leite T.F."/>
            <person name="Margarido G.R.A."/>
            <person name="Almeida C.A."/>
            <person name="Ferrarezi J.A."/>
            <person name="Labate C.A."/>
        </authorList>
    </citation>
    <scope>NUCLEOTIDE SEQUENCE</scope>
    <source>
        <strain evidence="2">MF-1</strain>
    </source>
</reference>
<feature type="region of interest" description="Disordered" evidence="1">
    <location>
        <begin position="353"/>
        <end position="375"/>
    </location>
</feature>
<comment type="caution">
    <text evidence="2">The sequence shown here is derived from an EMBL/GenBank/DDBJ whole genome shotgun (WGS) entry which is preliminary data.</text>
</comment>
<keyword evidence="3" id="KW-1185">Reference proteome</keyword>
<protein>
    <submittedName>
        <fullName evidence="2">Uncharacterized protein</fullName>
    </submittedName>
</protein>
<name>A0A9Q3IMY2_9BASI</name>
<evidence type="ECO:0000256" key="1">
    <source>
        <dbReference type="SAM" id="MobiDB-lite"/>
    </source>
</evidence>
<dbReference type="AlphaFoldDB" id="A0A9Q3IMY2"/>
<feature type="compositionally biased region" description="Polar residues" evidence="1">
    <location>
        <begin position="257"/>
        <end position="267"/>
    </location>
</feature>
<dbReference type="Proteomes" id="UP000765509">
    <property type="component" value="Unassembled WGS sequence"/>
</dbReference>
<feature type="compositionally biased region" description="Basic and acidic residues" evidence="1">
    <location>
        <begin position="275"/>
        <end position="287"/>
    </location>
</feature>
<dbReference type="InterPro" id="IPR004242">
    <property type="entry name" value="Transposase_21"/>
</dbReference>
<feature type="compositionally biased region" description="Polar residues" evidence="1">
    <location>
        <begin position="294"/>
        <end position="306"/>
    </location>
</feature>
<dbReference type="Pfam" id="PF02992">
    <property type="entry name" value="Transposase_21"/>
    <property type="match status" value="1"/>
</dbReference>
<proteinExistence type="predicted"/>
<sequence length="375" mass="43150">MWIAGFEKLLNAQNTHNSQTDPKVISDIWHRKIWHTFKSSPHSKQAFTNRTGNLIFSLYVDWFNPFSNKGAAKSISIGSILLTCLNLPPSEHHKEDNMFLYAIIASPKEPSLDQMNSILEPLVIELQMLWNGIWFSNTHDFPQGRLIRAALLPLIADLPALYISKFEPRTHKTHISKENEWLQLQTKKEQDEFVKSHVVWWSILNWLDYWRPIEFCGIDIMHCLILGDIKAYCISFLKVGLAGHKLTLQKKKQSFLEDSNPSKSSFSLLRCPRKGKNEDDNDHDTIRRPKKQNLTKANLSSIQPPTSYRHKGSSEASRTKSNQTSNSRYSLRSQTTTFTILNVLPFTHGSDSLYPSDFSSDDNQYLNPMGMKLQD</sequence>
<gene>
    <name evidence="2" type="ORF">O181_085515</name>
</gene>
<dbReference type="PANTHER" id="PTHR46579:SF2">
    <property type="entry name" value="C2H2-TYPE DOMAIN-CONTAINING PROTEIN"/>
    <property type="match status" value="1"/>
</dbReference>
<evidence type="ECO:0000313" key="2">
    <source>
        <dbReference type="EMBL" id="MBW0545800.1"/>
    </source>
</evidence>
<feature type="region of interest" description="Disordered" evidence="1">
    <location>
        <begin position="257"/>
        <end position="330"/>
    </location>
</feature>
<evidence type="ECO:0000313" key="3">
    <source>
        <dbReference type="Proteomes" id="UP000765509"/>
    </source>
</evidence>
<feature type="compositionally biased region" description="Polar residues" evidence="1">
    <location>
        <begin position="357"/>
        <end position="366"/>
    </location>
</feature>